<dbReference type="HOGENOM" id="CLU_050554_0_0_1"/>
<evidence type="ECO:0008006" key="4">
    <source>
        <dbReference type="Google" id="ProtNLM"/>
    </source>
</evidence>
<dbReference type="GeneID" id="25330539"/>
<feature type="region of interest" description="Disordered" evidence="1">
    <location>
        <begin position="1"/>
        <end position="92"/>
    </location>
</feature>
<gene>
    <name evidence="2" type="ORF">PV05_08631</name>
</gene>
<dbReference type="OrthoDB" id="4676at2759"/>
<keyword evidence="3" id="KW-1185">Reference proteome</keyword>
<dbReference type="Proteomes" id="UP000054342">
    <property type="component" value="Unassembled WGS sequence"/>
</dbReference>
<evidence type="ECO:0000313" key="2">
    <source>
        <dbReference type="EMBL" id="KIW53029.1"/>
    </source>
</evidence>
<evidence type="ECO:0000256" key="1">
    <source>
        <dbReference type="SAM" id="MobiDB-lite"/>
    </source>
</evidence>
<sequence length="301" mass="32938">MVRTRAQEKAGDKGDQDVKATAKETPKKRPHSKTEAPNTSKKLGSSKKAKKETDDEPPAEKQPNSGAKKKDEDGKNKPADSKPEASSHPKIKSLIEKYGSIPLSDTELEDPMSPKPETILALLLNAIFSSARISHELAAKTIATAIKADYHKIDTLRKSSWDERTQVLTEGGYTRYREKTATALGELVQLIDEKYNGDLNNLLPGSRTDSSPSEIRTRLKEIKGLGDVGIDIFMDTAQAVWPCLAPFLDPRSAKTAGAIGVPGNAQTLWSTKDIDQDPGKMCSLASALTNVRLDKREKEFQ</sequence>
<organism evidence="2 3">
    <name type="scientific">Exophiala xenobiotica</name>
    <dbReference type="NCBI Taxonomy" id="348802"/>
    <lineage>
        <taxon>Eukaryota</taxon>
        <taxon>Fungi</taxon>
        <taxon>Dikarya</taxon>
        <taxon>Ascomycota</taxon>
        <taxon>Pezizomycotina</taxon>
        <taxon>Eurotiomycetes</taxon>
        <taxon>Chaetothyriomycetidae</taxon>
        <taxon>Chaetothyriales</taxon>
        <taxon>Herpotrichiellaceae</taxon>
        <taxon>Exophiala</taxon>
    </lineage>
</organism>
<evidence type="ECO:0000313" key="3">
    <source>
        <dbReference type="Proteomes" id="UP000054342"/>
    </source>
</evidence>
<reference evidence="2 3" key="1">
    <citation type="submission" date="2015-01" db="EMBL/GenBank/DDBJ databases">
        <title>The Genome Sequence of Exophiala xenobiotica CBS118157.</title>
        <authorList>
            <consortium name="The Broad Institute Genomics Platform"/>
            <person name="Cuomo C."/>
            <person name="de Hoog S."/>
            <person name="Gorbushina A."/>
            <person name="Stielow B."/>
            <person name="Teixiera M."/>
            <person name="Abouelleil A."/>
            <person name="Chapman S.B."/>
            <person name="Priest M."/>
            <person name="Young S.K."/>
            <person name="Wortman J."/>
            <person name="Nusbaum C."/>
            <person name="Birren B."/>
        </authorList>
    </citation>
    <scope>NUCLEOTIDE SEQUENCE [LARGE SCALE GENOMIC DNA]</scope>
    <source>
        <strain evidence="2 3">CBS 118157</strain>
    </source>
</reference>
<accession>A0A0D2EZ90</accession>
<name>A0A0D2EZ90_9EURO</name>
<feature type="compositionally biased region" description="Basic and acidic residues" evidence="1">
    <location>
        <begin position="68"/>
        <end position="87"/>
    </location>
</feature>
<proteinExistence type="predicted"/>
<protein>
    <recommendedName>
        <fullName evidence="4">HhH-GPD domain-containing protein</fullName>
    </recommendedName>
</protein>
<dbReference type="EMBL" id="KN847321">
    <property type="protein sequence ID" value="KIW53029.1"/>
    <property type="molecule type" value="Genomic_DNA"/>
</dbReference>
<feature type="compositionally biased region" description="Basic and acidic residues" evidence="1">
    <location>
        <begin position="1"/>
        <end position="27"/>
    </location>
</feature>
<dbReference type="RefSeq" id="XP_013313613.1">
    <property type="nucleotide sequence ID" value="XM_013458159.1"/>
</dbReference>
<dbReference type="AlphaFoldDB" id="A0A0D2EZ90"/>